<proteinExistence type="predicted"/>
<accession>A0A9D1S9Y1</accession>
<protein>
    <submittedName>
        <fullName evidence="1">Uncharacterized protein</fullName>
    </submittedName>
</protein>
<comment type="caution">
    <text evidence="1">The sequence shown here is derived from an EMBL/GenBank/DDBJ whole genome shotgun (WGS) entry which is preliminary data.</text>
</comment>
<dbReference type="Proteomes" id="UP000824107">
    <property type="component" value="Unassembled WGS sequence"/>
</dbReference>
<evidence type="ECO:0000313" key="1">
    <source>
        <dbReference type="EMBL" id="HIU52744.1"/>
    </source>
</evidence>
<name>A0A9D1S9Y1_9PROT</name>
<reference evidence="1" key="2">
    <citation type="journal article" date="2021" name="PeerJ">
        <title>Extensive microbial diversity within the chicken gut microbiome revealed by metagenomics and culture.</title>
        <authorList>
            <person name="Gilroy R."/>
            <person name="Ravi A."/>
            <person name="Getino M."/>
            <person name="Pursley I."/>
            <person name="Horton D.L."/>
            <person name="Alikhan N.F."/>
            <person name="Baker D."/>
            <person name="Gharbi K."/>
            <person name="Hall N."/>
            <person name="Watson M."/>
            <person name="Adriaenssens E.M."/>
            <person name="Foster-Nyarko E."/>
            <person name="Jarju S."/>
            <person name="Secka A."/>
            <person name="Antonio M."/>
            <person name="Oren A."/>
            <person name="Chaudhuri R.R."/>
            <person name="La Ragione R."/>
            <person name="Hildebrand F."/>
            <person name="Pallen M.J."/>
        </authorList>
    </citation>
    <scope>NUCLEOTIDE SEQUENCE</scope>
    <source>
        <strain evidence="1">ChiW3-316</strain>
    </source>
</reference>
<sequence>MTTTTFEFGYLFGGVENISFNDKIAAITQAHKQGYSYVVERRETFDEGEREVELRLIGWGFVQVINKENLIQKFEDKQSTVEQIRAREDNEKKFVYCSYDNSIADWEDKRNFMEADVFTSIEILPKATLKKLIYG</sequence>
<reference evidence="1" key="1">
    <citation type="submission" date="2020-10" db="EMBL/GenBank/DDBJ databases">
        <authorList>
            <person name="Gilroy R."/>
        </authorList>
    </citation>
    <scope>NUCLEOTIDE SEQUENCE</scope>
    <source>
        <strain evidence="1">ChiW3-316</strain>
    </source>
</reference>
<organism evidence="1 2">
    <name type="scientific">Candidatus Scatocola faecipullorum</name>
    <dbReference type="NCBI Taxonomy" id="2840917"/>
    <lineage>
        <taxon>Bacteria</taxon>
        <taxon>Pseudomonadati</taxon>
        <taxon>Pseudomonadota</taxon>
        <taxon>Alphaproteobacteria</taxon>
        <taxon>Rhodospirillales</taxon>
        <taxon>Rhodospirillaceae</taxon>
        <taxon>Rhodospirillaceae incertae sedis</taxon>
        <taxon>Candidatus Scatocola</taxon>
    </lineage>
</organism>
<evidence type="ECO:0000313" key="2">
    <source>
        <dbReference type="Proteomes" id="UP000824107"/>
    </source>
</evidence>
<dbReference type="EMBL" id="DVNC01000015">
    <property type="protein sequence ID" value="HIU52744.1"/>
    <property type="molecule type" value="Genomic_DNA"/>
</dbReference>
<gene>
    <name evidence="1" type="ORF">IAD20_01530</name>
</gene>
<dbReference type="AlphaFoldDB" id="A0A9D1S9Y1"/>